<evidence type="ECO:0000313" key="2">
    <source>
        <dbReference type="EMBL" id="ALM12884.1"/>
    </source>
</evidence>
<dbReference type="PROSITE" id="PS51318">
    <property type="entry name" value="TAT"/>
    <property type="match status" value="1"/>
</dbReference>
<dbReference type="EMBL" id="CP013065">
    <property type="protein sequence ID" value="ALM12884.1"/>
    <property type="molecule type" value="Genomic_DNA"/>
</dbReference>
<dbReference type="InterPro" id="IPR019546">
    <property type="entry name" value="TAT_signal_bac_arc"/>
</dbReference>
<accession>A0A0S1SSH7</accession>
<name>A0A0S1SSH7_9BACT</name>
<dbReference type="InterPro" id="IPR006311">
    <property type="entry name" value="TAT_signal"/>
</dbReference>
<sequence length="328" mass="35784">MTEVPYHDEDPPQKTGHTSQEDAMTRRDFLKETLTGTAALTTSLLPDMATAQSHDDHAAEHGHHPDMVPLLAKELAHPFNQKPEEWLDDHEKQWQECFDCSNAPVTEVEMVCIDERMLLQATTQSGKRVLRMAGSGVLWKNVDELVDAVVTYVTALGKERPLHSITVKLSSHIACGAAGIAFGESPNPDKAAENFQRGTIVERLKARGINAVHTGDAPMTKGPHTGIAAAVDCTDGRLQRLPGINAFTVSDPHNVPHAIEEALLALKIASGSHAYGEKLPQFTFIVFSDPARPQIAQEIITALRQQTQEYTAKGMDIRIVTKTAPAAK</sequence>
<dbReference type="Proteomes" id="UP000069135">
    <property type="component" value="Chromosome"/>
</dbReference>
<dbReference type="NCBIfam" id="TIGR01409">
    <property type="entry name" value="TAT_signal_seq"/>
    <property type="match status" value="1"/>
</dbReference>
<accession>A0A0S1STV8</accession>
<organism evidence="2 3">
    <name type="scientific">Candidatus Peribacter riflensis</name>
    <dbReference type="NCBI Taxonomy" id="1735162"/>
    <lineage>
        <taxon>Bacteria</taxon>
        <taxon>Candidatus Peregrinibacteriota</taxon>
        <taxon>Candidatus Peribacteria</taxon>
        <taxon>Candidatus Peribacterales</taxon>
        <taxon>Candidatus Peribacteraceae</taxon>
        <taxon>Candidatus Peribacter</taxon>
    </lineage>
</organism>
<feature type="region of interest" description="Disordered" evidence="1">
    <location>
        <begin position="1"/>
        <end position="23"/>
    </location>
</feature>
<accession>A0A0S1SGA2</accession>
<reference evidence="3" key="1">
    <citation type="submission" date="2015-10" db="EMBL/GenBank/DDBJ databases">
        <title>Analysis of five complete genome sequences for members of the class Peribacteria in the recently recognized Peregrinibacteria bacterial phylum.</title>
        <authorList>
            <person name="Anantharaman K."/>
            <person name="Brown C.T."/>
            <person name="Burstein D."/>
            <person name="Castelle C.J."/>
            <person name="Probst A.J."/>
            <person name="Thomas B.C."/>
            <person name="Williams K.H."/>
            <person name="Banfield J.F."/>
        </authorList>
    </citation>
    <scope>NUCLEOTIDE SEQUENCE [LARGE SCALE GENOMIC DNA]</scope>
</reference>
<feature type="compositionally biased region" description="Basic and acidic residues" evidence="1">
    <location>
        <begin position="1"/>
        <end position="12"/>
    </location>
</feature>
<protein>
    <recommendedName>
        <fullName evidence="4">Twin-arginine translocation signal domain-containing protein</fullName>
    </recommendedName>
</protein>
<dbReference type="AlphaFoldDB" id="A0A0S1SSH7"/>
<evidence type="ECO:0008006" key="4">
    <source>
        <dbReference type="Google" id="ProtNLM"/>
    </source>
</evidence>
<evidence type="ECO:0000313" key="3">
    <source>
        <dbReference type="Proteomes" id="UP000069135"/>
    </source>
</evidence>
<accession>A0A0S1SNQ8</accession>
<evidence type="ECO:0000256" key="1">
    <source>
        <dbReference type="SAM" id="MobiDB-lite"/>
    </source>
</evidence>
<accession>A0A0S1SJZ4</accession>
<proteinExistence type="predicted"/>
<reference evidence="2 3" key="2">
    <citation type="journal article" date="2016" name="PeerJ">
        <title>Analysis of five complete genome sequences for members of the class Peribacteria in the recently recognized Peregrinibacteria bacterial phylum.</title>
        <authorList>
            <person name="Anantharaman K."/>
            <person name="Brown C.T."/>
            <person name="Burstein D."/>
            <person name="Castelle C.J."/>
            <person name="Probst A.J."/>
            <person name="Thomas B.C."/>
            <person name="Williams K.H."/>
            <person name="Banfield J.F."/>
        </authorList>
    </citation>
    <scope>NUCLEOTIDE SEQUENCE [LARGE SCALE GENOMIC DNA]</scope>
    <source>
        <strain evidence="2">RIFOXYD1_FULL_PER-ii_59_16</strain>
    </source>
</reference>
<dbReference type="KEGG" id="prf:PeribacterA2_0183"/>
<gene>
    <name evidence="2" type="ORF">PeribacterD1_0183</name>
</gene>